<proteinExistence type="inferred from homology"/>
<sequence>MEKQFEHYSVMLAECIDGLNIKPDGLYVDCTAGGGGHSFEIAKRLNGNGRLIAIDRDPEAIAAVTKRLAPFSDRVEIINSNYSALGEILGDRRADGVLIDLGVSSYQLDTPERGFSYMNDAPLDMRMNPNDPVSARDIVNNYSEEQLADVIFRFGEEKFSRRIASDIVKRRKIKPIGTTLELAGIIAGAIPPKFREKGSNPAKRTFQAIRIEVNHELDIIEPTVRTISEVLSPGGRMAVITFHSLEDRLVKQTLSELARGCTCPPEFPVCVCGKKPVMKLITRKPLLPSAAELEENKRSHSAKLRIAEKI</sequence>
<dbReference type="InterPro" id="IPR002903">
    <property type="entry name" value="RsmH"/>
</dbReference>
<dbReference type="GO" id="GO:0071424">
    <property type="term" value="F:rRNA (cytosine-N4-)-methyltransferase activity"/>
    <property type="evidence" value="ECO:0007669"/>
    <property type="project" value="UniProtKB-UniRule"/>
</dbReference>
<protein>
    <recommendedName>
        <fullName evidence="7">Ribosomal RNA small subunit methyltransferase H</fullName>
        <ecNumber evidence="7">2.1.1.199</ecNumber>
    </recommendedName>
    <alternativeName>
        <fullName evidence="7">16S rRNA m(4)C1402 methyltransferase</fullName>
    </alternativeName>
    <alternativeName>
        <fullName evidence="7">rRNA (cytosine-N(4)-)-methyltransferase RsmH</fullName>
    </alternativeName>
</protein>
<comment type="function">
    <text evidence="7">Specifically methylates the N4 position of cytidine in position 1402 (C1402) of 16S rRNA.</text>
</comment>
<dbReference type="AlphaFoldDB" id="A0AAE3FJ46"/>
<dbReference type="NCBIfam" id="TIGR00006">
    <property type="entry name" value="16S rRNA (cytosine(1402)-N(4))-methyltransferase RsmH"/>
    <property type="match status" value="1"/>
</dbReference>
<dbReference type="Gene3D" id="3.40.50.150">
    <property type="entry name" value="Vaccinia Virus protein VP39"/>
    <property type="match status" value="1"/>
</dbReference>
<keyword evidence="6 7" id="KW-0949">S-adenosyl-L-methionine</keyword>
<dbReference type="CDD" id="cd02440">
    <property type="entry name" value="AdoMet_MTases"/>
    <property type="match status" value="1"/>
</dbReference>
<comment type="similarity">
    <text evidence="1 7">Belongs to the methyltransferase superfamily. RsmH family.</text>
</comment>
<feature type="binding site" evidence="7">
    <location>
        <position position="107"/>
    </location>
    <ligand>
        <name>S-adenosyl-L-methionine</name>
        <dbReference type="ChEBI" id="CHEBI:59789"/>
    </ligand>
</feature>
<dbReference type="EC" id="2.1.1.199" evidence="7"/>
<feature type="binding site" evidence="7">
    <location>
        <position position="82"/>
    </location>
    <ligand>
        <name>S-adenosyl-L-methionine</name>
        <dbReference type="ChEBI" id="CHEBI:59789"/>
    </ligand>
</feature>
<dbReference type="Pfam" id="PF01795">
    <property type="entry name" value="Methyltransf_5"/>
    <property type="match status" value="1"/>
</dbReference>
<evidence type="ECO:0000313" key="9">
    <source>
        <dbReference type="Proteomes" id="UP001139365"/>
    </source>
</evidence>
<keyword evidence="2 7" id="KW-0963">Cytoplasm</keyword>
<comment type="caution">
    <text evidence="8">The sequence shown here is derived from an EMBL/GenBank/DDBJ whole genome shotgun (WGS) entry which is preliminary data.</text>
</comment>
<name>A0AAE3FJ46_9BACT</name>
<keyword evidence="3 7" id="KW-0698">rRNA processing</keyword>
<keyword evidence="4 7" id="KW-0489">Methyltransferase</keyword>
<evidence type="ECO:0000256" key="1">
    <source>
        <dbReference type="ARBA" id="ARBA00010396"/>
    </source>
</evidence>
<keyword evidence="5 7" id="KW-0808">Transferase</keyword>
<evidence type="ECO:0000256" key="6">
    <source>
        <dbReference type="ARBA" id="ARBA00022691"/>
    </source>
</evidence>
<dbReference type="EMBL" id="JALEMU010000067">
    <property type="protein sequence ID" value="MCI5755468.1"/>
    <property type="molecule type" value="Genomic_DNA"/>
</dbReference>
<feature type="binding site" evidence="7">
    <location>
        <position position="100"/>
    </location>
    <ligand>
        <name>S-adenosyl-L-methionine</name>
        <dbReference type="ChEBI" id="CHEBI:59789"/>
    </ligand>
</feature>
<dbReference type="Proteomes" id="UP001139365">
    <property type="component" value="Unassembled WGS sequence"/>
</dbReference>
<evidence type="ECO:0000256" key="2">
    <source>
        <dbReference type="ARBA" id="ARBA00022490"/>
    </source>
</evidence>
<evidence type="ECO:0000256" key="4">
    <source>
        <dbReference type="ARBA" id="ARBA00022603"/>
    </source>
</evidence>
<dbReference type="PANTHER" id="PTHR11265:SF0">
    <property type="entry name" value="12S RRNA N4-METHYLCYTIDINE METHYLTRANSFERASE"/>
    <property type="match status" value="1"/>
</dbReference>
<comment type="subcellular location">
    <subcellularLocation>
        <location evidence="7">Cytoplasm</location>
    </subcellularLocation>
</comment>
<dbReference type="PANTHER" id="PTHR11265">
    <property type="entry name" value="S-ADENOSYL-METHYLTRANSFERASE MRAW"/>
    <property type="match status" value="1"/>
</dbReference>
<evidence type="ECO:0000256" key="5">
    <source>
        <dbReference type="ARBA" id="ARBA00022679"/>
    </source>
</evidence>
<dbReference type="InterPro" id="IPR023397">
    <property type="entry name" value="SAM-dep_MeTrfase_MraW_recog"/>
</dbReference>
<feature type="binding site" evidence="7">
    <location>
        <begin position="35"/>
        <end position="37"/>
    </location>
    <ligand>
        <name>S-adenosyl-L-methionine</name>
        <dbReference type="ChEBI" id="CHEBI:59789"/>
    </ligand>
</feature>
<dbReference type="SUPFAM" id="SSF53335">
    <property type="entry name" value="S-adenosyl-L-methionine-dependent methyltransferases"/>
    <property type="match status" value="1"/>
</dbReference>
<reference evidence="8 9" key="1">
    <citation type="submission" date="2022-03" db="EMBL/GenBank/DDBJ databases">
        <title>Metagenome-assembled genomes from swine fecal metagenomes.</title>
        <authorList>
            <person name="Holman D.B."/>
            <person name="Kommadath A."/>
        </authorList>
    </citation>
    <scope>NUCLEOTIDE SEQUENCE [LARGE SCALE GENOMIC DNA]</scope>
    <source>
        <strain evidence="8">SUG147</strain>
    </source>
</reference>
<feature type="binding site" evidence="7">
    <location>
        <position position="55"/>
    </location>
    <ligand>
        <name>S-adenosyl-L-methionine</name>
        <dbReference type="ChEBI" id="CHEBI:59789"/>
    </ligand>
</feature>
<evidence type="ECO:0000256" key="7">
    <source>
        <dbReference type="HAMAP-Rule" id="MF_01007"/>
    </source>
</evidence>
<comment type="catalytic activity">
    <reaction evidence="7">
        <text>cytidine(1402) in 16S rRNA + S-adenosyl-L-methionine = N(4)-methylcytidine(1402) in 16S rRNA + S-adenosyl-L-homocysteine + H(+)</text>
        <dbReference type="Rhea" id="RHEA:42928"/>
        <dbReference type="Rhea" id="RHEA-COMP:10286"/>
        <dbReference type="Rhea" id="RHEA-COMP:10287"/>
        <dbReference type="ChEBI" id="CHEBI:15378"/>
        <dbReference type="ChEBI" id="CHEBI:57856"/>
        <dbReference type="ChEBI" id="CHEBI:59789"/>
        <dbReference type="ChEBI" id="CHEBI:74506"/>
        <dbReference type="ChEBI" id="CHEBI:82748"/>
        <dbReference type="EC" id="2.1.1.199"/>
    </reaction>
</comment>
<evidence type="ECO:0000313" key="8">
    <source>
        <dbReference type="EMBL" id="MCI5755468.1"/>
    </source>
</evidence>
<dbReference type="Gene3D" id="1.10.150.170">
    <property type="entry name" value="Putative methyltransferase TM0872, insert domain"/>
    <property type="match status" value="1"/>
</dbReference>
<dbReference type="HAMAP" id="MF_01007">
    <property type="entry name" value="16SrRNA_methyltr_H"/>
    <property type="match status" value="1"/>
</dbReference>
<gene>
    <name evidence="7 8" type="primary">rsmH</name>
    <name evidence="8" type="ORF">MR241_04150</name>
</gene>
<dbReference type="InterPro" id="IPR029063">
    <property type="entry name" value="SAM-dependent_MTases_sf"/>
</dbReference>
<dbReference type="SUPFAM" id="SSF81799">
    <property type="entry name" value="Putative methyltransferase TM0872, insert domain"/>
    <property type="match status" value="1"/>
</dbReference>
<dbReference type="FunFam" id="1.10.150.170:FF:000001">
    <property type="entry name" value="Ribosomal RNA small subunit methyltransferase H"/>
    <property type="match status" value="1"/>
</dbReference>
<evidence type="ECO:0000256" key="3">
    <source>
        <dbReference type="ARBA" id="ARBA00022552"/>
    </source>
</evidence>
<dbReference type="PIRSF" id="PIRSF004486">
    <property type="entry name" value="MraW"/>
    <property type="match status" value="1"/>
</dbReference>
<dbReference type="GO" id="GO:0005737">
    <property type="term" value="C:cytoplasm"/>
    <property type="evidence" value="ECO:0007669"/>
    <property type="project" value="UniProtKB-SubCell"/>
</dbReference>
<organism evidence="8 9">
    <name type="scientific">Candidatus Colimorpha enterica</name>
    <dbReference type="NCBI Taxonomy" id="3083063"/>
    <lineage>
        <taxon>Bacteria</taxon>
        <taxon>Pseudomonadati</taxon>
        <taxon>Bacteroidota</taxon>
        <taxon>Bacteroidia</taxon>
        <taxon>Bacteroidales</taxon>
        <taxon>Candidatus Colimorpha</taxon>
    </lineage>
</organism>
<dbReference type="GO" id="GO:0070475">
    <property type="term" value="P:rRNA base methylation"/>
    <property type="evidence" value="ECO:0007669"/>
    <property type="project" value="UniProtKB-UniRule"/>
</dbReference>
<accession>A0AAE3FJ46</accession>